<dbReference type="InterPro" id="IPR032466">
    <property type="entry name" value="Metal_Hydrolase"/>
</dbReference>
<evidence type="ECO:0000313" key="3">
    <source>
        <dbReference type="EMBL" id="TFU01085.1"/>
    </source>
</evidence>
<proteinExistence type="predicted"/>
<dbReference type="Proteomes" id="UP000297737">
    <property type="component" value="Unassembled WGS sequence"/>
</dbReference>
<dbReference type="GO" id="GO:0016812">
    <property type="term" value="F:hydrolase activity, acting on carbon-nitrogen (but not peptide) bonds, in cyclic amides"/>
    <property type="evidence" value="ECO:0007669"/>
    <property type="project" value="TreeGrafter"/>
</dbReference>
<evidence type="ECO:0000313" key="4">
    <source>
        <dbReference type="Proteomes" id="UP000297737"/>
    </source>
</evidence>
<evidence type="ECO:0000259" key="2">
    <source>
        <dbReference type="Pfam" id="PF07969"/>
    </source>
</evidence>
<evidence type="ECO:0000256" key="1">
    <source>
        <dbReference type="SAM" id="MobiDB-lite"/>
    </source>
</evidence>
<dbReference type="InterPro" id="IPR050378">
    <property type="entry name" value="Metallo-dep_Hydrolases_sf"/>
</dbReference>
<sequence>MVGDKRRLREGGRHPPTLGKAEHNANKESALHARRGRLPRRRYLSQPRAENDLFKDTTMTQSKLVIRGGRIVDGTGADGYLGDVLIEDGTIVAVGAVGATDAREIDARGMVVAPGFIDIHTHYDPQICWDRLATPSLEHGVTTVVMGNCSLSLAPVRPATSGVEGGKVKLIKMFEKIEDIKQATFDLAVPFNWESFGDYLDHIRPGLGINVGALVGHSAIRYYVMGADSQERIATDAEIEAMCELMRGAMAAGAMGLSTSYVDIDEDGRPVPSRLADMREKIALCKAMAESGRGVLQTVPYFIDIEKQLENIEELGDLSLASGIMCSIAPITYSPVAPENWKRSLAKLEEQRARGAKVFGQSMPRSFDINIILSETSFLLYPVRKWDMLMKLPLAERIIAFGDPVARPVLVEAAERRIMPLLRNMAVGRVYAPENARYLGRKLLDISAETGKSPADVMLDIAVADGLRTEFQIRGAIHADPEIVSIILDHPLIHIGGSDAGAHVTQFCGAGDTCDMIERYVREFGKMSLERAVHRMTGEPARDWGIRGRGTLAPGQAGDVVIFDAATIARGDEIFEDDFPGGANRYVRHATGIDKVIVNGAVVVDKGAYTEARAGVIV</sequence>
<dbReference type="PANTHER" id="PTHR11647">
    <property type="entry name" value="HYDRANTOINASE/DIHYDROPYRIMIDINASE FAMILY MEMBER"/>
    <property type="match status" value="1"/>
</dbReference>
<dbReference type="SUPFAM" id="SSF51338">
    <property type="entry name" value="Composite domain of metallo-dependent hydrolases"/>
    <property type="match status" value="2"/>
</dbReference>
<dbReference type="EMBL" id="SIHO01000003">
    <property type="protein sequence ID" value="TFU01085.1"/>
    <property type="molecule type" value="Genomic_DNA"/>
</dbReference>
<name>A0A4Y9ELF8_9SPHN</name>
<dbReference type="GO" id="GO:0005829">
    <property type="term" value="C:cytosol"/>
    <property type="evidence" value="ECO:0007669"/>
    <property type="project" value="TreeGrafter"/>
</dbReference>
<dbReference type="AlphaFoldDB" id="A0A4Y9ELF8"/>
<keyword evidence="3" id="KW-0378">Hydrolase</keyword>
<protein>
    <submittedName>
        <fullName evidence="3">Amidohydrolase</fullName>
    </submittedName>
</protein>
<dbReference type="Gene3D" id="2.30.40.10">
    <property type="entry name" value="Urease, subunit C, domain 1"/>
    <property type="match status" value="1"/>
</dbReference>
<dbReference type="InterPro" id="IPR011059">
    <property type="entry name" value="Metal-dep_hydrolase_composite"/>
</dbReference>
<reference evidence="3 4" key="1">
    <citation type="submission" date="2019-02" db="EMBL/GenBank/DDBJ databases">
        <title>Polymorphobacter sp. isolated from the lake at the Tibet of China.</title>
        <authorList>
            <person name="Li A."/>
        </authorList>
    </citation>
    <scope>NUCLEOTIDE SEQUENCE [LARGE SCALE GENOMIC DNA]</scope>
    <source>
        <strain evidence="3 4">DJ1R-1</strain>
    </source>
</reference>
<dbReference type="OrthoDB" id="9766983at2"/>
<dbReference type="Gene3D" id="3.20.20.140">
    <property type="entry name" value="Metal-dependent hydrolases"/>
    <property type="match status" value="2"/>
</dbReference>
<dbReference type="Pfam" id="PF07969">
    <property type="entry name" value="Amidohydro_3"/>
    <property type="match status" value="1"/>
</dbReference>
<feature type="domain" description="Amidohydrolase 3" evidence="2">
    <location>
        <begin position="103"/>
        <end position="604"/>
    </location>
</feature>
<keyword evidence="4" id="KW-1185">Reference proteome</keyword>
<dbReference type="SUPFAM" id="SSF51556">
    <property type="entry name" value="Metallo-dependent hydrolases"/>
    <property type="match status" value="1"/>
</dbReference>
<dbReference type="PANTHER" id="PTHR11647:SF1">
    <property type="entry name" value="COLLAPSIN RESPONSE MEDIATOR PROTEIN"/>
    <property type="match status" value="1"/>
</dbReference>
<feature type="region of interest" description="Disordered" evidence="1">
    <location>
        <begin position="1"/>
        <end position="27"/>
    </location>
</feature>
<comment type="caution">
    <text evidence="3">The sequence shown here is derived from an EMBL/GenBank/DDBJ whole genome shotgun (WGS) entry which is preliminary data.</text>
</comment>
<gene>
    <name evidence="3" type="ORF">EUV02_12280</name>
</gene>
<feature type="compositionally biased region" description="Basic and acidic residues" evidence="1">
    <location>
        <begin position="1"/>
        <end position="13"/>
    </location>
</feature>
<organism evidence="3 4">
    <name type="scientific">Glacieibacterium arshaanense</name>
    <dbReference type="NCBI Taxonomy" id="2511025"/>
    <lineage>
        <taxon>Bacteria</taxon>
        <taxon>Pseudomonadati</taxon>
        <taxon>Pseudomonadota</taxon>
        <taxon>Alphaproteobacteria</taxon>
        <taxon>Sphingomonadales</taxon>
        <taxon>Sphingosinicellaceae</taxon>
        <taxon>Glacieibacterium</taxon>
    </lineage>
</organism>
<dbReference type="InterPro" id="IPR013108">
    <property type="entry name" value="Amidohydro_3"/>
</dbReference>
<accession>A0A4Y9ELF8</accession>